<accession>A0A919P1U6</accession>
<feature type="domain" description="GHMP kinase N-terminal" evidence="6">
    <location>
        <begin position="86"/>
        <end position="168"/>
    </location>
</feature>
<dbReference type="PRINTS" id="PR00960">
    <property type="entry name" value="LMBPPROTEIN"/>
</dbReference>
<evidence type="ECO:0000256" key="5">
    <source>
        <dbReference type="ARBA" id="ARBA00038121"/>
    </source>
</evidence>
<dbReference type="PANTHER" id="PTHR32463:SF0">
    <property type="entry name" value="L-FUCOSE KINASE"/>
    <property type="match status" value="1"/>
</dbReference>
<dbReference type="Proteomes" id="UP000632740">
    <property type="component" value="Unassembled WGS sequence"/>
</dbReference>
<sequence>MSVDVRPPALGAVTTMAPLRVSLAGGGTDLPSYHLGRGGRVLSLAISRYVCVSAFDRTFDGTVTTRFDTVATVGSADGVGNPLARAALERLGRTRDVQVASFADAPSGSGLGSSGAFGVALVHALQGADAVPDDDARARVADLASDLEMVDLERSVGRHDHYMAAFGGIRELVIAPDGRVDPRPVPVPAGFDEFVAERLLLFHVGGVRDASAALSVQDHSTKAGDRSVIGALDAIHELAVEAVALVEAGEFDAIGEVLHRHWLQKRQLSDRVTNSRVDDLYERARAAGATGGKLLGAGGGGFLLVHVPDARGAASVRAAMATLGRRELTFALEPQGTRAAVLRFT</sequence>
<keyword evidence="1" id="KW-0808">Transferase</keyword>
<keyword evidence="4" id="KW-0067">ATP-binding</keyword>
<dbReference type="GO" id="GO:0005524">
    <property type="term" value="F:ATP binding"/>
    <property type="evidence" value="ECO:0007669"/>
    <property type="project" value="UniProtKB-KW"/>
</dbReference>
<keyword evidence="3 8" id="KW-0418">Kinase</keyword>
<evidence type="ECO:0000313" key="8">
    <source>
        <dbReference type="EMBL" id="GIG20597.1"/>
    </source>
</evidence>
<evidence type="ECO:0000256" key="1">
    <source>
        <dbReference type="ARBA" id="ARBA00022679"/>
    </source>
</evidence>
<dbReference type="PANTHER" id="PTHR32463">
    <property type="entry name" value="L-FUCOSE KINASE"/>
    <property type="match status" value="1"/>
</dbReference>
<evidence type="ECO:0000259" key="7">
    <source>
        <dbReference type="Pfam" id="PF08544"/>
    </source>
</evidence>
<protein>
    <submittedName>
        <fullName evidence="8">GHMP kinase</fullName>
    </submittedName>
</protein>
<dbReference type="RefSeq" id="WP_203750274.1">
    <property type="nucleotide sequence ID" value="NZ_BONK01000004.1"/>
</dbReference>
<dbReference type="InterPro" id="IPR036554">
    <property type="entry name" value="GHMP_kinase_C_sf"/>
</dbReference>
<evidence type="ECO:0000256" key="2">
    <source>
        <dbReference type="ARBA" id="ARBA00022741"/>
    </source>
</evidence>
<organism evidence="8 9">
    <name type="scientific">Cellulomonas chitinilytica</name>
    <dbReference type="NCBI Taxonomy" id="398759"/>
    <lineage>
        <taxon>Bacteria</taxon>
        <taxon>Bacillati</taxon>
        <taxon>Actinomycetota</taxon>
        <taxon>Actinomycetes</taxon>
        <taxon>Micrococcales</taxon>
        <taxon>Cellulomonadaceae</taxon>
        <taxon>Cellulomonas</taxon>
    </lineage>
</organism>
<dbReference type="PIRSF" id="PIRSF036406">
    <property type="entry name" value="Hept_kin"/>
    <property type="match status" value="1"/>
</dbReference>
<dbReference type="InterPro" id="IPR014606">
    <property type="entry name" value="Heptose_7-P_kinase"/>
</dbReference>
<dbReference type="SUPFAM" id="SSF54211">
    <property type="entry name" value="Ribosomal protein S5 domain 2-like"/>
    <property type="match status" value="1"/>
</dbReference>
<name>A0A919P1U6_9CELL</name>
<gene>
    <name evidence="8" type="ORF">Cch01nite_13210</name>
</gene>
<dbReference type="InterPro" id="IPR001174">
    <property type="entry name" value="HddA/FKP"/>
</dbReference>
<comment type="similarity">
    <text evidence="5">Belongs to the GHMP kinase family.</text>
</comment>
<feature type="domain" description="GHMP kinase C-terminal" evidence="7">
    <location>
        <begin position="244"/>
        <end position="322"/>
    </location>
</feature>
<evidence type="ECO:0000256" key="4">
    <source>
        <dbReference type="ARBA" id="ARBA00022840"/>
    </source>
</evidence>
<dbReference type="Pfam" id="PF00288">
    <property type="entry name" value="GHMP_kinases_N"/>
    <property type="match status" value="1"/>
</dbReference>
<dbReference type="EMBL" id="BONK01000004">
    <property type="protein sequence ID" value="GIG20597.1"/>
    <property type="molecule type" value="Genomic_DNA"/>
</dbReference>
<dbReference type="InterPro" id="IPR052203">
    <property type="entry name" value="GHMP_Kinase-Related"/>
</dbReference>
<reference evidence="8" key="1">
    <citation type="submission" date="2021-01" db="EMBL/GenBank/DDBJ databases">
        <title>Whole genome shotgun sequence of Cellulomonas chitinilytica NBRC 110799.</title>
        <authorList>
            <person name="Komaki H."/>
            <person name="Tamura T."/>
        </authorList>
    </citation>
    <scope>NUCLEOTIDE SEQUENCE</scope>
    <source>
        <strain evidence="8">NBRC 110799</strain>
    </source>
</reference>
<dbReference type="InterPro" id="IPR013750">
    <property type="entry name" value="GHMP_kinase_C_dom"/>
</dbReference>
<dbReference type="GO" id="GO:0042352">
    <property type="term" value="P:GDP-L-fucose salvage"/>
    <property type="evidence" value="ECO:0007669"/>
    <property type="project" value="TreeGrafter"/>
</dbReference>
<keyword evidence="9" id="KW-1185">Reference proteome</keyword>
<dbReference type="AlphaFoldDB" id="A0A919P1U6"/>
<keyword evidence="2" id="KW-0547">Nucleotide-binding</keyword>
<dbReference type="Pfam" id="PF08544">
    <property type="entry name" value="GHMP_kinases_C"/>
    <property type="match status" value="1"/>
</dbReference>
<dbReference type="InterPro" id="IPR006204">
    <property type="entry name" value="GHMP_kinase_N_dom"/>
</dbReference>
<evidence type="ECO:0000259" key="6">
    <source>
        <dbReference type="Pfam" id="PF00288"/>
    </source>
</evidence>
<dbReference type="SUPFAM" id="SSF55060">
    <property type="entry name" value="GHMP Kinase, C-terminal domain"/>
    <property type="match status" value="1"/>
</dbReference>
<dbReference type="Gene3D" id="3.30.230.120">
    <property type="match status" value="1"/>
</dbReference>
<comment type="caution">
    <text evidence="8">The sequence shown here is derived from an EMBL/GenBank/DDBJ whole genome shotgun (WGS) entry which is preliminary data.</text>
</comment>
<dbReference type="InterPro" id="IPR020568">
    <property type="entry name" value="Ribosomal_Su5_D2-typ_SF"/>
</dbReference>
<evidence type="ECO:0000313" key="9">
    <source>
        <dbReference type="Proteomes" id="UP000632740"/>
    </source>
</evidence>
<dbReference type="GO" id="GO:0050201">
    <property type="term" value="F:fucokinase activity"/>
    <property type="evidence" value="ECO:0007669"/>
    <property type="project" value="TreeGrafter"/>
</dbReference>
<evidence type="ECO:0000256" key="3">
    <source>
        <dbReference type="ARBA" id="ARBA00022777"/>
    </source>
</evidence>
<proteinExistence type="inferred from homology"/>